<feature type="compositionally biased region" description="Polar residues" evidence="1">
    <location>
        <begin position="24"/>
        <end position="41"/>
    </location>
</feature>
<organism evidence="2 3">
    <name type="scientific">Penicillium digitatum (strain Pd1 / CECT 20795)</name>
    <name type="common">Green mold</name>
    <dbReference type="NCBI Taxonomy" id="1170230"/>
    <lineage>
        <taxon>Eukaryota</taxon>
        <taxon>Fungi</taxon>
        <taxon>Dikarya</taxon>
        <taxon>Ascomycota</taxon>
        <taxon>Pezizomycotina</taxon>
        <taxon>Eurotiomycetes</taxon>
        <taxon>Eurotiomycetidae</taxon>
        <taxon>Eurotiales</taxon>
        <taxon>Aspergillaceae</taxon>
        <taxon>Penicillium</taxon>
    </lineage>
</organism>
<sequence length="41" mass="4445">MAESTQPGSLPPPPPSPPQNPRSKTSPTVLKIRSTSPHFFF</sequence>
<comment type="caution">
    <text evidence="2">The sequence shown here is derived from an EMBL/GenBank/DDBJ whole genome shotgun (WGS) entry which is preliminary data.</text>
</comment>
<name>K9FXW6_PEND1</name>
<feature type="compositionally biased region" description="Pro residues" evidence="1">
    <location>
        <begin position="9"/>
        <end position="20"/>
    </location>
</feature>
<dbReference type="KEGG" id="pdp:PDIP_73310"/>
<dbReference type="HOGENOM" id="CLU_3279675_0_0_1"/>
<dbReference type="EMBL" id="AKCU01000459">
    <property type="protein sequence ID" value="EKV07558.1"/>
    <property type="molecule type" value="Genomic_DNA"/>
</dbReference>
<gene>
    <name evidence="2" type="ORF">PDIP_73310</name>
</gene>
<evidence type="ECO:0000313" key="2">
    <source>
        <dbReference type="EMBL" id="EKV07558.1"/>
    </source>
</evidence>
<dbReference type="VEuPathDB" id="FungiDB:PDIP_73310"/>
<reference evidence="3" key="1">
    <citation type="journal article" date="2012" name="BMC Genomics">
        <title>Genome sequence of the necrotrophic fungus Penicillium digitatum, the main postharvest pathogen of citrus.</title>
        <authorList>
            <person name="Marcet-Houben M."/>
            <person name="Ballester A.-R."/>
            <person name="de la Fuente B."/>
            <person name="Harries E."/>
            <person name="Marcos J.F."/>
            <person name="Gonzalez-Candelas L."/>
            <person name="Gabaldon T."/>
        </authorList>
    </citation>
    <scope>NUCLEOTIDE SEQUENCE [LARGE SCALE GENOMIC DNA]</scope>
    <source>
        <strain evidence="3">Pd1 / CECT 20795</strain>
    </source>
</reference>
<dbReference type="Proteomes" id="UP000009886">
    <property type="component" value="Unassembled WGS sequence"/>
</dbReference>
<proteinExistence type="predicted"/>
<evidence type="ECO:0000313" key="3">
    <source>
        <dbReference type="Proteomes" id="UP000009886"/>
    </source>
</evidence>
<evidence type="ECO:0000256" key="1">
    <source>
        <dbReference type="SAM" id="MobiDB-lite"/>
    </source>
</evidence>
<feature type="region of interest" description="Disordered" evidence="1">
    <location>
        <begin position="1"/>
        <end position="41"/>
    </location>
</feature>
<dbReference type="AlphaFoldDB" id="K9FXW6"/>
<accession>K9FXW6</accession>
<protein>
    <submittedName>
        <fullName evidence="2">Uncharacterized protein</fullName>
    </submittedName>
</protein>